<evidence type="ECO:0000313" key="3">
    <source>
        <dbReference type="Proteomes" id="UP000593577"/>
    </source>
</evidence>
<dbReference type="Proteomes" id="UP000593577">
    <property type="component" value="Unassembled WGS sequence"/>
</dbReference>
<gene>
    <name evidence="2" type="ORF">Goari_010419</name>
</gene>
<comment type="caution">
    <text evidence="2">The sequence shown here is derived from an EMBL/GenBank/DDBJ whole genome shotgun (WGS) entry which is preliminary data.</text>
</comment>
<dbReference type="EMBL" id="JABFAA010000009">
    <property type="protein sequence ID" value="MBA0692895.1"/>
    <property type="molecule type" value="Genomic_DNA"/>
</dbReference>
<feature type="domain" description="Reverse transcriptase zinc-binding" evidence="1">
    <location>
        <begin position="10"/>
        <end position="80"/>
    </location>
</feature>
<dbReference type="Pfam" id="PF13966">
    <property type="entry name" value="zf-RVT"/>
    <property type="match status" value="1"/>
</dbReference>
<protein>
    <recommendedName>
        <fullName evidence="1">Reverse transcriptase zinc-binding domain-containing protein</fullName>
    </recommendedName>
</protein>
<keyword evidence="3" id="KW-1185">Reference proteome</keyword>
<organism evidence="2 3">
    <name type="scientific">Gossypium aridum</name>
    <name type="common">American cotton</name>
    <name type="synonym">Erioxylum aridum</name>
    <dbReference type="NCBI Taxonomy" id="34290"/>
    <lineage>
        <taxon>Eukaryota</taxon>
        <taxon>Viridiplantae</taxon>
        <taxon>Streptophyta</taxon>
        <taxon>Embryophyta</taxon>
        <taxon>Tracheophyta</taxon>
        <taxon>Spermatophyta</taxon>
        <taxon>Magnoliopsida</taxon>
        <taxon>eudicotyledons</taxon>
        <taxon>Gunneridae</taxon>
        <taxon>Pentapetalae</taxon>
        <taxon>rosids</taxon>
        <taxon>malvids</taxon>
        <taxon>Malvales</taxon>
        <taxon>Malvaceae</taxon>
        <taxon>Malvoideae</taxon>
        <taxon>Gossypium</taxon>
    </lineage>
</organism>
<reference evidence="2 3" key="1">
    <citation type="journal article" date="2019" name="Genome Biol. Evol.">
        <title>Insights into the evolution of the New World diploid cottons (Gossypium, subgenus Houzingenia) based on genome sequencing.</title>
        <authorList>
            <person name="Grover C.E."/>
            <person name="Arick M.A. 2nd"/>
            <person name="Thrash A."/>
            <person name="Conover J.L."/>
            <person name="Sanders W.S."/>
            <person name="Peterson D.G."/>
            <person name="Frelichowski J.E."/>
            <person name="Scheffler J.A."/>
            <person name="Scheffler B.E."/>
            <person name="Wendel J.F."/>
        </authorList>
    </citation>
    <scope>NUCLEOTIDE SEQUENCE [LARGE SCALE GENOMIC DNA]</scope>
    <source>
        <strain evidence="2">185</strain>
        <tissue evidence="2">Leaf</tissue>
    </source>
</reference>
<evidence type="ECO:0000313" key="2">
    <source>
        <dbReference type="EMBL" id="MBA0692895.1"/>
    </source>
</evidence>
<sequence length="169" mass="19937">MIEQTVISENYRKIFTSVWDLQILAKIKIHLWHLLKNYVPHFTNLVQRRLRANSVCPLCKSEPEDSHHMLWYYSVLRQLWFLLNLSLNFGVFTSDGKTNFVSAFLAMDMNSKKLSAISLWALWYRRNKLVNEGLHFELHEIVGFIQSYGQDLSFVQTKDLTAGMRRNVL</sequence>
<dbReference type="AlphaFoldDB" id="A0A7J8Y032"/>
<name>A0A7J8Y032_GOSAI</name>
<evidence type="ECO:0000259" key="1">
    <source>
        <dbReference type="Pfam" id="PF13966"/>
    </source>
</evidence>
<proteinExistence type="predicted"/>
<accession>A0A7J8Y032</accession>
<dbReference type="InterPro" id="IPR026960">
    <property type="entry name" value="RVT-Znf"/>
</dbReference>